<dbReference type="Proteomes" id="UP000821853">
    <property type="component" value="Chromosome 1"/>
</dbReference>
<keyword evidence="5" id="KW-0862">Zinc</keyword>
<dbReference type="PANTHER" id="PTHR46600:SF1">
    <property type="entry name" value="THAP DOMAIN-CONTAINING PROTEIN 1"/>
    <property type="match status" value="1"/>
</dbReference>
<gene>
    <name evidence="14" type="ORF">HPB48_012149</name>
</gene>
<evidence type="ECO:0000313" key="15">
    <source>
        <dbReference type="Proteomes" id="UP000821853"/>
    </source>
</evidence>
<keyword evidence="15" id="KW-1185">Reference proteome</keyword>
<keyword evidence="4 12" id="KW-0863">Zinc-finger</keyword>
<dbReference type="OrthoDB" id="7632801at2759"/>
<evidence type="ECO:0000256" key="3">
    <source>
        <dbReference type="ARBA" id="ARBA00022723"/>
    </source>
</evidence>
<protein>
    <recommendedName>
        <fullName evidence="13">THAP-type domain-containing protein</fullName>
    </recommendedName>
</protein>
<evidence type="ECO:0000313" key="14">
    <source>
        <dbReference type="EMBL" id="KAH9360324.1"/>
    </source>
</evidence>
<evidence type="ECO:0000256" key="4">
    <source>
        <dbReference type="ARBA" id="ARBA00022771"/>
    </source>
</evidence>
<evidence type="ECO:0000259" key="13">
    <source>
        <dbReference type="PROSITE" id="PS50950"/>
    </source>
</evidence>
<comment type="subcellular location">
    <subcellularLocation>
        <location evidence="1">Nucleus</location>
        <location evidence="1">Nucleoplasm</location>
    </subcellularLocation>
</comment>
<organism evidence="14 15">
    <name type="scientific">Haemaphysalis longicornis</name>
    <name type="common">Bush tick</name>
    <dbReference type="NCBI Taxonomy" id="44386"/>
    <lineage>
        <taxon>Eukaryota</taxon>
        <taxon>Metazoa</taxon>
        <taxon>Ecdysozoa</taxon>
        <taxon>Arthropoda</taxon>
        <taxon>Chelicerata</taxon>
        <taxon>Arachnida</taxon>
        <taxon>Acari</taxon>
        <taxon>Parasitiformes</taxon>
        <taxon>Ixodida</taxon>
        <taxon>Ixodoidea</taxon>
        <taxon>Ixodidae</taxon>
        <taxon>Haemaphysalinae</taxon>
        <taxon>Haemaphysalis</taxon>
    </lineage>
</organism>
<dbReference type="InterPro" id="IPR006612">
    <property type="entry name" value="THAP_Znf"/>
</dbReference>
<dbReference type="PANTHER" id="PTHR46600">
    <property type="entry name" value="THAP DOMAIN-CONTAINING"/>
    <property type="match status" value="1"/>
</dbReference>
<accession>A0A9J6FDW5</accession>
<keyword evidence="6" id="KW-0805">Transcription regulation</keyword>
<keyword evidence="8 12" id="KW-0238">DNA-binding</keyword>
<comment type="similarity">
    <text evidence="2">Belongs to the THAP1 family.</text>
</comment>
<dbReference type="VEuPathDB" id="VectorBase:HLOH_051035"/>
<dbReference type="GO" id="GO:0008270">
    <property type="term" value="F:zinc ion binding"/>
    <property type="evidence" value="ECO:0007669"/>
    <property type="project" value="UniProtKB-KW"/>
</dbReference>
<evidence type="ECO:0000256" key="5">
    <source>
        <dbReference type="ARBA" id="ARBA00022833"/>
    </source>
</evidence>
<evidence type="ECO:0000256" key="7">
    <source>
        <dbReference type="ARBA" id="ARBA00023054"/>
    </source>
</evidence>
<dbReference type="Pfam" id="PF05485">
    <property type="entry name" value="THAP"/>
    <property type="match status" value="1"/>
</dbReference>
<dbReference type="PROSITE" id="PS50950">
    <property type="entry name" value="ZF_THAP"/>
    <property type="match status" value="1"/>
</dbReference>
<dbReference type="InterPro" id="IPR026516">
    <property type="entry name" value="THAP1/10"/>
</dbReference>
<dbReference type="AlphaFoldDB" id="A0A9J6FDW5"/>
<keyword evidence="3" id="KW-0479">Metal-binding</keyword>
<feature type="domain" description="THAP-type" evidence="13">
    <location>
        <begin position="1"/>
        <end position="74"/>
    </location>
</feature>
<name>A0A9J6FDW5_HAELO</name>
<keyword evidence="7" id="KW-0175">Coiled coil</keyword>
<dbReference type="GO" id="GO:0005654">
    <property type="term" value="C:nucleoplasm"/>
    <property type="evidence" value="ECO:0007669"/>
    <property type="project" value="UniProtKB-SubCell"/>
</dbReference>
<evidence type="ECO:0000256" key="2">
    <source>
        <dbReference type="ARBA" id="ARBA00006177"/>
    </source>
</evidence>
<evidence type="ECO:0000256" key="8">
    <source>
        <dbReference type="ARBA" id="ARBA00023125"/>
    </source>
</evidence>
<evidence type="ECO:0000256" key="11">
    <source>
        <dbReference type="ARBA" id="ARBA00023306"/>
    </source>
</evidence>
<evidence type="ECO:0000256" key="10">
    <source>
        <dbReference type="ARBA" id="ARBA00023242"/>
    </source>
</evidence>
<proteinExistence type="inferred from homology"/>
<keyword evidence="10" id="KW-0539">Nucleus</keyword>
<evidence type="ECO:0000256" key="6">
    <source>
        <dbReference type="ARBA" id="ARBA00023015"/>
    </source>
</evidence>
<evidence type="ECO:0000256" key="9">
    <source>
        <dbReference type="ARBA" id="ARBA00023163"/>
    </source>
</evidence>
<comment type="caution">
    <text evidence="14">The sequence shown here is derived from an EMBL/GenBank/DDBJ whole genome shotgun (WGS) entry which is preliminary data.</text>
</comment>
<keyword evidence="9" id="KW-0804">Transcription</keyword>
<dbReference type="EMBL" id="JABSTR010000001">
    <property type="protein sequence ID" value="KAH9360324.1"/>
    <property type="molecule type" value="Genomic_DNA"/>
</dbReference>
<evidence type="ECO:0000256" key="12">
    <source>
        <dbReference type="PROSITE-ProRule" id="PRU00309"/>
    </source>
</evidence>
<sequence length="78" mass="8933">MSLFKAPTDPSLLSEWAKRIKRADRKLTPNAVVCEKHFGDNCTKRSFKITVNGVVDEIPRDKLRVKLDAVPMQYSRDT</sequence>
<reference evidence="14 15" key="1">
    <citation type="journal article" date="2020" name="Cell">
        <title>Large-Scale Comparative Analyses of Tick Genomes Elucidate Their Genetic Diversity and Vector Capacities.</title>
        <authorList>
            <consortium name="Tick Genome and Microbiome Consortium (TIGMIC)"/>
            <person name="Jia N."/>
            <person name="Wang J."/>
            <person name="Shi W."/>
            <person name="Du L."/>
            <person name="Sun Y."/>
            <person name="Zhan W."/>
            <person name="Jiang J.F."/>
            <person name="Wang Q."/>
            <person name="Zhang B."/>
            <person name="Ji P."/>
            <person name="Bell-Sakyi L."/>
            <person name="Cui X.M."/>
            <person name="Yuan T.T."/>
            <person name="Jiang B.G."/>
            <person name="Yang W.F."/>
            <person name="Lam T.T."/>
            <person name="Chang Q.C."/>
            <person name="Ding S.J."/>
            <person name="Wang X.J."/>
            <person name="Zhu J.G."/>
            <person name="Ruan X.D."/>
            <person name="Zhao L."/>
            <person name="Wei J.T."/>
            <person name="Ye R.Z."/>
            <person name="Que T.C."/>
            <person name="Du C.H."/>
            <person name="Zhou Y.H."/>
            <person name="Cheng J.X."/>
            <person name="Dai P.F."/>
            <person name="Guo W.B."/>
            <person name="Han X.H."/>
            <person name="Huang E.J."/>
            <person name="Li L.F."/>
            <person name="Wei W."/>
            <person name="Gao Y.C."/>
            <person name="Liu J.Z."/>
            <person name="Shao H.Z."/>
            <person name="Wang X."/>
            <person name="Wang C.C."/>
            <person name="Yang T.C."/>
            <person name="Huo Q.B."/>
            <person name="Li W."/>
            <person name="Chen H.Y."/>
            <person name="Chen S.E."/>
            <person name="Zhou L.G."/>
            <person name="Ni X.B."/>
            <person name="Tian J.H."/>
            <person name="Sheng Y."/>
            <person name="Liu T."/>
            <person name="Pan Y.S."/>
            <person name="Xia L.Y."/>
            <person name="Li J."/>
            <person name="Zhao F."/>
            <person name="Cao W.C."/>
        </authorList>
    </citation>
    <scope>NUCLEOTIDE SEQUENCE [LARGE SCALE GENOMIC DNA]</scope>
    <source>
        <strain evidence="14">HaeL-2018</strain>
    </source>
</reference>
<evidence type="ECO:0000256" key="1">
    <source>
        <dbReference type="ARBA" id="ARBA00004642"/>
    </source>
</evidence>
<dbReference type="GO" id="GO:0043565">
    <property type="term" value="F:sequence-specific DNA binding"/>
    <property type="evidence" value="ECO:0007669"/>
    <property type="project" value="InterPro"/>
</dbReference>
<dbReference type="SUPFAM" id="SSF57716">
    <property type="entry name" value="Glucocorticoid receptor-like (DNA-binding domain)"/>
    <property type="match status" value="1"/>
</dbReference>
<keyword evidence="11" id="KW-0131">Cell cycle</keyword>